<feature type="transmembrane region" description="Helical" evidence="9">
    <location>
        <begin position="513"/>
        <end position="536"/>
    </location>
</feature>
<evidence type="ECO:0000259" key="11">
    <source>
        <dbReference type="PROSITE" id="PS50198"/>
    </source>
</evidence>
<dbReference type="SUPFAM" id="SSF54534">
    <property type="entry name" value="FKBP-like"/>
    <property type="match status" value="1"/>
</dbReference>
<dbReference type="PANTHER" id="PTHR30081">
    <property type="entry name" value="PROTEIN-EXPORT MEMBRANE PROTEIN SEC"/>
    <property type="match status" value="1"/>
</dbReference>
<comment type="subunit">
    <text evidence="9">Forms a complex with SecF. Part of the essential Sec protein translocation apparatus which comprises SecA, SecYEG and auxiliary proteins SecDF. Other proteins may also be involved.</text>
</comment>
<protein>
    <recommendedName>
        <fullName evidence="9">Protein translocase subunit SecD</fullName>
    </recommendedName>
</protein>
<dbReference type="Pfam" id="PF22599">
    <property type="entry name" value="SecDF_P1_head"/>
    <property type="match status" value="1"/>
</dbReference>
<evidence type="ECO:0000256" key="4">
    <source>
        <dbReference type="ARBA" id="ARBA00022692"/>
    </source>
</evidence>
<keyword evidence="4 9" id="KW-0812">Transmembrane</keyword>
<comment type="caution">
    <text evidence="9">Lacks conserved residue(s) required for the propagation of feature annotation.</text>
</comment>
<dbReference type="Pfam" id="PF21760">
    <property type="entry name" value="SecD_1st"/>
    <property type="match status" value="1"/>
</dbReference>
<dbReference type="InterPro" id="IPR048634">
    <property type="entry name" value="SecD_SecF_C"/>
</dbReference>
<dbReference type="AlphaFoldDB" id="A0A1G1Y4V6"/>
<dbReference type="InterPro" id="IPR055344">
    <property type="entry name" value="SecD_SecF_C_bact"/>
</dbReference>
<keyword evidence="3 9" id="KW-1003">Cell membrane</keyword>
<dbReference type="InterPro" id="IPR022813">
    <property type="entry name" value="SecD/SecF_arch_bac"/>
</dbReference>
<dbReference type="InterPro" id="IPR048631">
    <property type="entry name" value="SecD_1st"/>
</dbReference>
<dbReference type="SUPFAM" id="SSF82866">
    <property type="entry name" value="Multidrug efflux transporter AcrB transmembrane domain"/>
    <property type="match status" value="1"/>
</dbReference>
<feature type="transmembrane region" description="Helical" evidence="9">
    <location>
        <begin position="439"/>
        <end position="460"/>
    </location>
</feature>
<comment type="caution">
    <text evidence="12">The sequence shown here is derived from an EMBL/GenBank/DDBJ whole genome shotgun (WGS) entry which is preliminary data.</text>
</comment>
<dbReference type="Gene3D" id="3.30.1360.200">
    <property type="match status" value="1"/>
</dbReference>
<evidence type="ECO:0000256" key="6">
    <source>
        <dbReference type="ARBA" id="ARBA00022989"/>
    </source>
</evidence>
<proteinExistence type="inferred from homology"/>
<dbReference type="HAMAP" id="MF_01463_B">
    <property type="entry name" value="SecD_B"/>
    <property type="match status" value="1"/>
</dbReference>
<keyword evidence="10" id="KW-0413">Isomerase</keyword>
<keyword evidence="10" id="KW-0697">Rotamase</keyword>
<dbReference type="Proteomes" id="UP000178385">
    <property type="component" value="Unassembled WGS sequence"/>
</dbReference>
<evidence type="ECO:0000256" key="8">
    <source>
        <dbReference type="ARBA" id="ARBA00023136"/>
    </source>
</evidence>
<dbReference type="InterPro" id="IPR023058">
    <property type="entry name" value="PPIase_PpiC_CS"/>
</dbReference>
<dbReference type="InterPro" id="IPR046357">
    <property type="entry name" value="PPIase_dom_sf"/>
</dbReference>
<comment type="similarity">
    <text evidence="9">Belongs to the SecD/SecF family. SecD subfamily.</text>
</comment>
<evidence type="ECO:0000313" key="13">
    <source>
        <dbReference type="Proteomes" id="UP000178385"/>
    </source>
</evidence>
<sequence>MLRYSTKIRLAVLGVFVLAALSAVFNFPQVLSDRLPNWFVKPFNLGLDLQGGTHLVYEADVTNIPTAERSDAIEGVRDVIERRVNSFGVAEPIIQTTQSNDGWRLIVELAGVHDVNEAIEQIGETPLLEFKELNPNPTVELTTEQQTQLDQANAQAQQQALTILTQAQQPDADFAELAKTYSQDSGSAQLGGDLGLQPRGVFVPEFETICFDQLADGQLHPELIKTDFGYHVIKRETSQTIEGQDQVQCRHILLMTQTAADFIGADAEWLYTGLTGNQLRRSTLQFDANTQEPNIALEFNAEGTDLFADITSRNVGQPVAIFLDGAIISSPVVQQPITGGQAVISGQFTIQEARQLAQRLNAGALPVPITLVAQQTVGSSLGQASLQKSLNAGMLGVILVGVFMLLYYRLPGLIAIFALLVYGLLVISIFKLLSVTLTLSGIAGFILSIGMAVDANILIFERIKEELKDQKPLDVALKEGFRRAWPSIYDGNISTLITCFILIGFTTSMVRGFAVTLTIGILTSMFSAMFVTRILLQALLRFKLLRRGWLLGSRTKELV</sequence>
<evidence type="ECO:0000313" key="12">
    <source>
        <dbReference type="EMBL" id="OGY46607.1"/>
    </source>
</evidence>
<dbReference type="PROSITE" id="PS50198">
    <property type="entry name" value="PPIC_PPIASE_2"/>
    <property type="match status" value="1"/>
</dbReference>
<evidence type="ECO:0000256" key="2">
    <source>
        <dbReference type="ARBA" id="ARBA00022448"/>
    </source>
</evidence>
<reference evidence="12 13" key="1">
    <citation type="journal article" date="2016" name="Nat. Commun.">
        <title>Thousands of microbial genomes shed light on interconnected biogeochemical processes in an aquifer system.</title>
        <authorList>
            <person name="Anantharaman K."/>
            <person name="Brown C.T."/>
            <person name="Hug L.A."/>
            <person name="Sharon I."/>
            <person name="Castelle C.J."/>
            <person name="Probst A.J."/>
            <person name="Thomas B.C."/>
            <person name="Singh A."/>
            <person name="Wilkins M.J."/>
            <person name="Karaoz U."/>
            <person name="Brodie E.L."/>
            <person name="Williams K.H."/>
            <person name="Hubbard S.S."/>
            <person name="Banfield J.F."/>
        </authorList>
    </citation>
    <scope>NUCLEOTIDE SEQUENCE [LARGE SCALE GENOMIC DNA]</scope>
</reference>
<evidence type="ECO:0000256" key="9">
    <source>
        <dbReference type="HAMAP-Rule" id="MF_01463"/>
    </source>
</evidence>
<dbReference type="InterPro" id="IPR054384">
    <property type="entry name" value="SecDF_P1_head"/>
</dbReference>
<evidence type="ECO:0000256" key="7">
    <source>
        <dbReference type="ARBA" id="ARBA00023010"/>
    </source>
</evidence>
<keyword evidence="6 9" id="KW-1133">Transmembrane helix</keyword>
<dbReference type="GO" id="GO:0003755">
    <property type="term" value="F:peptidyl-prolyl cis-trans isomerase activity"/>
    <property type="evidence" value="ECO:0007669"/>
    <property type="project" value="UniProtKB-KW"/>
</dbReference>
<dbReference type="GO" id="GO:0006605">
    <property type="term" value="P:protein targeting"/>
    <property type="evidence" value="ECO:0007669"/>
    <property type="project" value="UniProtKB-UniRule"/>
</dbReference>
<dbReference type="GO" id="GO:0065002">
    <property type="term" value="P:intracellular protein transmembrane transport"/>
    <property type="evidence" value="ECO:0007669"/>
    <property type="project" value="UniProtKB-UniRule"/>
</dbReference>
<gene>
    <name evidence="9" type="primary">secD</name>
    <name evidence="12" type="ORF">A2840_02905</name>
</gene>
<dbReference type="InterPro" id="IPR005791">
    <property type="entry name" value="SecD"/>
</dbReference>
<dbReference type="NCBIfam" id="TIGR01129">
    <property type="entry name" value="secD"/>
    <property type="match status" value="1"/>
</dbReference>
<dbReference type="PANTHER" id="PTHR30081:SF1">
    <property type="entry name" value="PROTEIN TRANSLOCASE SUBUNIT SECD"/>
    <property type="match status" value="1"/>
</dbReference>
<evidence type="ECO:0000256" key="10">
    <source>
        <dbReference type="PROSITE-ProRule" id="PRU00278"/>
    </source>
</evidence>
<feature type="transmembrane region" description="Helical" evidence="9">
    <location>
        <begin position="413"/>
        <end position="433"/>
    </location>
</feature>
<dbReference type="PROSITE" id="PS01096">
    <property type="entry name" value="PPIC_PPIASE_1"/>
    <property type="match status" value="1"/>
</dbReference>
<name>A0A1G1Y4V6_9BACT</name>
<dbReference type="Pfam" id="PF13616">
    <property type="entry name" value="Rotamase_3"/>
    <property type="match status" value="1"/>
</dbReference>
<keyword evidence="8 9" id="KW-0472">Membrane</keyword>
<dbReference type="Gene3D" id="3.10.50.40">
    <property type="match status" value="1"/>
</dbReference>
<dbReference type="GO" id="GO:0005886">
    <property type="term" value="C:plasma membrane"/>
    <property type="evidence" value="ECO:0007669"/>
    <property type="project" value="UniProtKB-SubCell"/>
</dbReference>
<dbReference type="InterPro" id="IPR000297">
    <property type="entry name" value="PPIase_PpiC"/>
</dbReference>
<accession>A0A1G1Y4V6</accession>
<dbReference type="Pfam" id="PF02355">
    <property type="entry name" value="SecD_SecF_C"/>
    <property type="match status" value="1"/>
</dbReference>
<dbReference type="GO" id="GO:0043952">
    <property type="term" value="P:protein transport by the Sec complex"/>
    <property type="evidence" value="ECO:0007669"/>
    <property type="project" value="UniProtKB-UniRule"/>
</dbReference>
<dbReference type="PRINTS" id="PR00702">
    <property type="entry name" value="ACRIFLAVINRP"/>
</dbReference>
<dbReference type="GO" id="GO:0015450">
    <property type="term" value="F:protein-transporting ATPase activity"/>
    <property type="evidence" value="ECO:0007669"/>
    <property type="project" value="InterPro"/>
</dbReference>
<evidence type="ECO:0000256" key="1">
    <source>
        <dbReference type="ARBA" id="ARBA00004651"/>
    </source>
</evidence>
<comment type="subcellular location">
    <subcellularLocation>
        <location evidence="1 9">Cell membrane</location>
        <topology evidence="1 9">Multi-pass membrane protein</topology>
    </subcellularLocation>
</comment>
<keyword evidence="7 9" id="KW-0811">Translocation</keyword>
<dbReference type="NCBIfam" id="TIGR00916">
    <property type="entry name" value="2A0604s01"/>
    <property type="match status" value="1"/>
</dbReference>
<dbReference type="InterPro" id="IPR001036">
    <property type="entry name" value="Acrflvin-R"/>
</dbReference>
<dbReference type="Gene3D" id="3.30.70.3400">
    <property type="match status" value="1"/>
</dbReference>
<keyword evidence="5 9" id="KW-0653">Protein transport</keyword>
<comment type="function">
    <text evidence="9">Part of the Sec protein translocase complex. Interacts with the SecYEG preprotein conducting channel. SecDF uses the proton motive force (PMF) to complete protein translocation after the ATP-dependent function of SecA.</text>
</comment>
<feature type="transmembrane region" description="Helical" evidence="9">
    <location>
        <begin position="390"/>
        <end position="408"/>
    </location>
</feature>
<dbReference type="InterPro" id="IPR022646">
    <property type="entry name" value="SecD/SecF_CS"/>
</dbReference>
<dbReference type="FunFam" id="1.20.1640.10:FF:000004">
    <property type="entry name" value="Protein translocase subunit SecD"/>
    <property type="match status" value="1"/>
</dbReference>
<evidence type="ECO:0000256" key="3">
    <source>
        <dbReference type="ARBA" id="ARBA00022475"/>
    </source>
</evidence>
<dbReference type="Pfam" id="PF07549">
    <property type="entry name" value="Sec_GG"/>
    <property type="match status" value="1"/>
</dbReference>
<feature type="transmembrane region" description="Helical" evidence="9">
    <location>
        <begin position="488"/>
        <end position="507"/>
    </location>
</feature>
<keyword evidence="2 9" id="KW-0813">Transport</keyword>
<evidence type="ECO:0000256" key="5">
    <source>
        <dbReference type="ARBA" id="ARBA00022927"/>
    </source>
</evidence>
<feature type="domain" description="PpiC" evidence="11">
    <location>
        <begin position="141"/>
        <end position="237"/>
    </location>
</feature>
<organism evidence="12 13">
    <name type="scientific">Candidatus Buchananbacteria bacterium RIFCSPHIGHO2_01_FULL_47_11b</name>
    <dbReference type="NCBI Taxonomy" id="1797537"/>
    <lineage>
        <taxon>Bacteria</taxon>
        <taxon>Candidatus Buchananiibacteriota</taxon>
    </lineage>
</organism>
<dbReference type="EMBL" id="MHIG01000031">
    <property type="protein sequence ID" value="OGY46607.1"/>
    <property type="molecule type" value="Genomic_DNA"/>
</dbReference>